<evidence type="ECO:0000313" key="2">
    <source>
        <dbReference type="Proteomes" id="UP000076727"/>
    </source>
</evidence>
<accession>A0A165PYD8</accession>
<reference evidence="1 2" key="1">
    <citation type="journal article" date="2016" name="Mol. Biol. Evol.">
        <title>Comparative Genomics of Early-Diverging Mushroom-Forming Fungi Provides Insights into the Origins of Lignocellulose Decay Capabilities.</title>
        <authorList>
            <person name="Nagy L.G."/>
            <person name="Riley R."/>
            <person name="Tritt A."/>
            <person name="Adam C."/>
            <person name="Daum C."/>
            <person name="Floudas D."/>
            <person name="Sun H."/>
            <person name="Yadav J.S."/>
            <person name="Pangilinan J."/>
            <person name="Larsson K.H."/>
            <person name="Matsuura K."/>
            <person name="Barry K."/>
            <person name="Labutti K."/>
            <person name="Kuo R."/>
            <person name="Ohm R.A."/>
            <person name="Bhattacharya S.S."/>
            <person name="Shirouzu T."/>
            <person name="Yoshinaga Y."/>
            <person name="Martin F.M."/>
            <person name="Grigoriev I.V."/>
            <person name="Hibbett D.S."/>
        </authorList>
    </citation>
    <scope>NUCLEOTIDE SEQUENCE [LARGE SCALE GENOMIC DNA]</scope>
    <source>
        <strain evidence="1 2">L-15889</strain>
    </source>
</reference>
<keyword evidence="2" id="KW-1185">Reference proteome</keyword>
<sequence length="272" mass="30152">MMSTLTPAAIAPDRWRDTRCAYFDGWTWTGEARTQLGSNLGGEKISANTANPARQLSCASPAAEAQTVLRRGLVLSRCQIENGESPIRIRHCPQRMNSALGLATRPLARPKLARGALQNVDARLIRTRSHTTTHPRGVRVQSTSLLTHLRQPDIRIQGGTLPRSGNRSVTVRHPRWEIRVANGDPPRAPAPVRRVRWVRASRGREARGLGTDAAAWDAFDATGLLGSCRLLFSGSSTWNEWVRSVVAQCWDHPSLSQVYYHRHMSSMECPPS</sequence>
<dbReference type="AlphaFoldDB" id="A0A165PYD8"/>
<dbReference type="Proteomes" id="UP000076727">
    <property type="component" value="Unassembled WGS sequence"/>
</dbReference>
<organism evidence="1 2">
    <name type="scientific">Daedalea quercina L-15889</name>
    <dbReference type="NCBI Taxonomy" id="1314783"/>
    <lineage>
        <taxon>Eukaryota</taxon>
        <taxon>Fungi</taxon>
        <taxon>Dikarya</taxon>
        <taxon>Basidiomycota</taxon>
        <taxon>Agaricomycotina</taxon>
        <taxon>Agaricomycetes</taxon>
        <taxon>Polyporales</taxon>
        <taxon>Fomitopsis</taxon>
    </lineage>
</organism>
<proteinExistence type="predicted"/>
<gene>
    <name evidence="1" type="ORF">DAEQUDRAFT_309388</name>
</gene>
<dbReference type="EMBL" id="KV429063">
    <property type="protein sequence ID" value="KZT68777.1"/>
    <property type="molecule type" value="Genomic_DNA"/>
</dbReference>
<protein>
    <submittedName>
        <fullName evidence="1">Uncharacterized protein</fullName>
    </submittedName>
</protein>
<evidence type="ECO:0000313" key="1">
    <source>
        <dbReference type="EMBL" id="KZT68777.1"/>
    </source>
</evidence>
<name>A0A165PYD8_9APHY</name>